<evidence type="ECO:0000256" key="2">
    <source>
        <dbReference type="SAM" id="SignalP"/>
    </source>
</evidence>
<dbReference type="Proteomes" id="UP000693946">
    <property type="component" value="Linkage Group LG19"/>
</dbReference>
<dbReference type="Pfam" id="PF07686">
    <property type="entry name" value="V-set"/>
    <property type="match status" value="1"/>
</dbReference>
<accession>A0AAV6RMT4</accession>
<dbReference type="InterPro" id="IPR039090">
    <property type="entry name" value="CD7"/>
</dbReference>
<evidence type="ECO:0000313" key="5">
    <source>
        <dbReference type="Proteomes" id="UP000693946"/>
    </source>
</evidence>
<protein>
    <submittedName>
        <fullName evidence="4">T-cell antigen CD7-like isoform X2</fullName>
    </submittedName>
</protein>
<keyword evidence="1" id="KW-0812">Transmembrane</keyword>
<dbReference type="InterPro" id="IPR013106">
    <property type="entry name" value="Ig_V-set"/>
</dbReference>
<organism evidence="4 5">
    <name type="scientific">Solea senegalensis</name>
    <name type="common">Senegalese sole</name>
    <dbReference type="NCBI Taxonomy" id="28829"/>
    <lineage>
        <taxon>Eukaryota</taxon>
        <taxon>Metazoa</taxon>
        <taxon>Chordata</taxon>
        <taxon>Craniata</taxon>
        <taxon>Vertebrata</taxon>
        <taxon>Euteleostomi</taxon>
        <taxon>Actinopterygii</taxon>
        <taxon>Neopterygii</taxon>
        <taxon>Teleostei</taxon>
        <taxon>Neoteleostei</taxon>
        <taxon>Acanthomorphata</taxon>
        <taxon>Carangaria</taxon>
        <taxon>Pleuronectiformes</taxon>
        <taxon>Pleuronectoidei</taxon>
        <taxon>Soleidae</taxon>
        <taxon>Solea</taxon>
    </lineage>
</organism>
<dbReference type="InterPro" id="IPR007110">
    <property type="entry name" value="Ig-like_dom"/>
</dbReference>
<evidence type="ECO:0000256" key="1">
    <source>
        <dbReference type="SAM" id="Phobius"/>
    </source>
</evidence>
<keyword evidence="5" id="KW-1185">Reference proteome</keyword>
<sequence length="204" mass="22408">MSAVGLQLTIILCVSCTVLSEPGGSGVVWKKAGEAVTIQCTTTEDEEFMTLNKGLLEEVQVIHTEFKPEGNVITAAFSGRLQVKTKVCNVDILIQNLTSEDTGPYWCVYKKFNSKDGKVIATKGKGSVLLVVTANGNQVNQVCERNDDKLILVFVVIAAAVLISLIIGALIWMFLKIKTLRTTVKPRRVTTNDVYEDMRGTLRR</sequence>
<dbReference type="EMBL" id="JAGKHQ010000011">
    <property type="protein sequence ID" value="KAG7505141.1"/>
    <property type="molecule type" value="Genomic_DNA"/>
</dbReference>
<evidence type="ECO:0000259" key="3">
    <source>
        <dbReference type="PROSITE" id="PS50835"/>
    </source>
</evidence>
<dbReference type="PANTHER" id="PTHR15343">
    <property type="entry name" value="CD7"/>
    <property type="match status" value="1"/>
</dbReference>
<dbReference type="GO" id="GO:0038023">
    <property type="term" value="F:signaling receptor activity"/>
    <property type="evidence" value="ECO:0007669"/>
    <property type="project" value="InterPro"/>
</dbReference>
<gene>
    <name evidence="4" type="ORF">JOB18_024450</name>
</gene>
<dbReference type="PANTHER" id="PTHR15343:SF0">
    <property type="entry name" value="T-CELL ANTIGEN CD7"/>
    <property type="match status" value="1"/>
</dbReference>
<feature type="signal peptide" evidence="2">
    <location>
        <begin position="1"/>
        <end position="20"/>
    </location>
</feature>
<dbReference type="InterPro" id="IPR003599">
    <property type="entry name" value="Ig_sub"/>
</dbReference>
<feature type="transmembrane region" description="Helical" evidence="1">
    <location>
        <begin position="150"/>
        <end position="175"/>
    </location>
</feature>
<keyword evidence="1" id="KW-0472">Membrane</keyword>
<feature type="chain" id="PRO_5043316501" evidence="2">
    <location>
        <begin position="21"/>
        <end position="204"/>
    </location>
</feature>
<keyword evidence="2" id="KW-0732">Signal</keyword>
<keyword evidence="1" id="KW-1133">Transmembrane helix</keyword>
<dbReference type="GO" id="GO:0002250">
    <property type="term" value="P:adaptive immune response"/>
    <property type="evidence" value="ECO:0007669"/>
    <property type="project" value="InterPro"/>
</dbReference>
<dbReference type="GO" id="GO:0016020">
    <property type="term" value="C:membrane"/>
    <property type="evidence" value="ECO:0007669"/>
    <property type="project" value="InterPro"/>
</dbReference>
<feature type="domain" description="Ig-like" evidence="3">
    <location>
        <begin position="1"/>
        <end position="107"/>
    </location>
</feature>
<evidence type="ECO:0000313" key="4">
    <source>
        <dbReference type="EMBL" id="KAG7505141.1"/>
    </source>
</evidence>
<dbReference type="PROSITE" id="PS50835">
    <property type="entry name" value="IG_LIKE"/>
    <property type="match status" value="1"/>
</dbReference>
<dbReference type="SMART" id="SM00409">
    <property type="entry name" value="IG"/>
    <property type="match status" value="1"/>
</dbReference>
<dbReference type="AlphaFoldDB" id="A0AAV6RMT4"/>
<comment type="caution">
    <text evidence="4">The sequence shown here is derived from an EMBL/GenBank/DDBJ whole genome shotgun (WGS) entry which is preliminary data.</text>
</comment>
<reference evidence="4 5" key="1">
    <citation type="journal article" date="2021" name="Sci. Rep.">
        <title>Chromosome anchoring in Senegalese sole (Solea senegalensis) reveals sex-associated markers and genome rearrangements in flatfish.</title>
        <authorList>
            <person name="Guerrero-Cozar I."/>
            <person name="Gomez-Garrido J."/>
            <person name="Berbel C."/>
            <person name="Martinez-Blanch J.F."/>
            <person name="Alioto T."/>
            <person name="Claros M.G."/>
            <person name="Gagnaire P.A."/>
            <person name="Manchado M."/>
        </authorList>
    </citation>
    <scope>NUCLEOTIDE SEQUENCE [LARGE SCALE GENOMIC DNA]</scope>
    <source>
        <strain evidence="4">Sse05_10M</strain>
    </source>
</reference>
<name>A0AAV6RMT4_SOLSE</name>
<proteinExistence type="predicted"/>